<evidence type="ECO:0000313" key="1">
    <source>
        <dbReference type="EMBL" id="KAI3857214.1"/>
    </source>
</evidence>
<accession>A0AAD4S2D3</accession>
<protein>
    <submittedName>
        <fullName evidence="1">Uncharacterized protein</fullName>
    </submittedName>
</protein>
<evidence type="ECO:0000313" key="2">
    <source>
        <dbReference type="Proteomes" id="UP001202328"/>
    </source>
</evidence>
<name>A0AAD4S2D3_9MAGN</name>
<dbReference type="EMBL" id="JAJJMB010014886">
    <property type="protein sequence ID" value="KAI3857214.1"/>
    <property type="molecule type" value="Genomic_DNA"/>
</dbReference>
<dbReference type="Proteomes" id="UP001202328">
    <property type="component" value="Unassembled WGS sequence"/>
</dbReference>
<keyword evidence="2" id="KW-1185">Reference proteome</keyword>
<dbReference type="AlphaFoldDB" id="A0AAD4S2D3"/>
<comment type="caution">
    <text evidence="1">The sequence shown here is derived from an EMBL/GenBank/DDBJ whole genome shotgun (WGS) entry which is preliminary data.</text>
</comment>
<organism evidence="1 2">
    <name type="scientific">Papaver atlanticum</name>
    <dbReference type="NCBI Taxonomy" id="357466"/>
    <lineage>
        <taxon>Eukaryota</taxon>
        <taxon>Viridiplantae</taxon>
        <taxon>Streptophyta</taxon>
        <taxon>Embryophyta</taxon>
        <taxon>Tracheophyta</taxon>
        <taxon>Spermatophyta</taxon>
        <taxon>Magnoliopsida</taxon>
        <taxon>Ranunculales</taxon>
        <taxon>Papaveraceae</taxon>
        <taxon>Papaveroideae</taxon>
        <taxon>Papaver</taxon>
    </lineage>
</organism>
<sequence length="69" mass="7869">MKSGTHIAEIWYLQQFAYYQGLQVFLLQRSLLLHMVKANDGGTSGHAKFLSTTLEEHRKHLASIKVIVN</sequence>
<proteinExistence type="predicted"/>
<reference evidence="1" key="1">
    <citation type="submission" date="2022-04" db="EMBL/GenBank/DDBJ databases">
        <title>A functionally conserved STORR gene fusion in Papaver species that diverged 16.8 million years ago.</title>
        <authorList>
            <person name="Catania T."/>
        </authorList>
    </citation>
    <scope>NUCLEOTIDE SEQUENCE</scope>
    <source>
        <strain evidence="1">S-188037</strain>
    </source>
</reference>
<gene>
    <name evidence="1" type="ORF">MKW98_010628</name>
</gene>